<accession>A0A0S4L3Y3</accession>
<organism evidence="1 2">
    <name type="scientific">Candidatus Nitrospira nitrificans</name>
    <dbReference type="NCBI Taxonomy" id="1742973"/>
    <lineage>
        <taxon>Bacteria</taxon>
        <taxon>Pseudomonadati</taxon>
        <taxon>Nitrospirota</taxon>
        <taxon>Nitrospiria</taxon>
        <taxon>Nitrospirales</taxon>
        <taxon>Nitrospiraceae</taxon>
        <taxon>Nitrospira</taxon>
    </lineage>
</organism>
<dbReference type="RefSeq" id="WP_090893544.1">
    <property type="nucleotide sequence ID" value="NZ_CZPZ01000001.1"/>
</dbReference>
<dbReference type="STRING" id="1742973.COMA2_10025"/>
<dbReference type="Pfam" id="PF18882">
    <property type="entry name" value="DUF5647"/>
    <property type="match status" value="1"/>
</dbReference>
<dbReference type="AlphaFoldDB" id="A0A0S4L3Y3"/>
<reference evidence="2" key="1">
    <citation type="submission" date="2015-10" db="EMBL/GenBank/DDBJ databases">
        <authorList>
            <person name="Luecker S."/>
            <person name="Luecker S."/>
        </authorList>
    </citation>
    <scope>NUCLEOTIDE SEQUENCE [LARGE SCALE GENOMIC DNA]</scope>
</reference>
<evidence type="ECO:0000313" key="2">
    <source>
        <dbReference type="Proteomes" id="UP000198736"/>
    </source>
</evidence>
<name>A0A0S4L3Y3_9BACT</name>
<gene>
    <name evidence="1" type="ORF">COMA2_10025</name>
</gene>
<dbReference type="InterPro" id="IPR043707">
    <property type="entry name" value="DUF5647"/>
</dbReference>
<sequence length="86" mass="9894">MNLLESRNSLLGMEFDRHLREHPEFVDKIPENAQVVLLLEGDEDFNTWSLRVGKEQATHDQPLPYVMIKKLALAHSRIEELSLLAG</sequence>
<protein>
    <submittedName>
        <fullName evidence="1">Uncharacterized protein</fullName>
    </submittedName>
</protein>
<dbReference type="EMBL" id="CZPZ01000001">
    <property type="protein sequence ID" value="CUS31288.1"/>
    <property type="molecule type" value="Genomic_DNA"/>
</dbReference>
<dbReference type="Proteomes" id="UP000198736">
    <property type="component" value="Unassembled WGS sequence"/>
</dbReference>
<keyword evidence="2" id="KW-1185">Reference proteome</keyword>
<dbReference type="OrthoDB" id="298371at2"/>
<proteinExistence type="predicted"/>
<evidence type="ECO:0000313" key="1">
    <source>
        <dbReference type="EMBL" id="CUS31288.1"/>
    </source>
</evidence>